<dbReference type="HAMAP" id="MF_00415">
    <property type="entry name" value="FlgH"/>
    <property type="match status" value="1"/>
</dbReference>
<evidence type="ECO:0000256" key="6">
    <source>
        <dbReference type="ARBA" id="ARBA00023237"/>
    </source>
</evidence>
<keyword evidence="9" id="KW-1185">Reference proteome</keyword>
<dbReference type="PRINTS" id="PR01008">
    <property type="entry name" value="FLGLRINGFLGH"/>
</dbReference>
<dbReference type="RefSeq" id="WP_021777204.1">
    <property type="nucleotide sequence ID" value="NZ_AWXE01000004.1"/>
</dbReference>
<comment type="similarity">
    <text evidence="2 7">Belongs to the FlgH family.</text>
</comment>
<keyword evidence="4 7" id="KW-0472">Membrane</keyword>
<reference evidence="8 9" key="1">
    <citation type="journal article" date="2014" name="FEMS Microbiol. Ecol.">
        <title>Genomic differentiation among two strains of the PS1 clade isolated from geographically separated marine habitats.</title>
        <authorList>
            <person name="Jimenez-Infante F."/>
            <person name="Ngugi D.K."/>
            <person name="Alam I."/>
            <person name="Rashid M."/>
            <person name="Baalawi W."/>
            <person name="Kamau A.A."/>
            <person name="Bajic V.B."/>
            <person name="Stingl U."/>
        </authorList>
    </citation>
    <scope>NUCLEOTIDE SEQUENCE [LARGE SCALE GENOMIC DNA]</scope>
    <source>
        <strain evidence="8 9">RS24</strain>
    </source>
</reference>
<dbReference type="STRING" id="1397666.RS24_01223"/>
<evidence type="ECO:0000256" key="1">
    <source>
        <dbReference type="ARBA" id="ARBA00002591"/>
    </source>
</evidence>
<dbReference type="Proteomes" id="UP000016762">
    <property type="component" value="Unassembled WGS sequence"/>
</dbReference>
<dbReference type="PANTHER" id="PTHR34933">
    <property type="entry name" value="FLAGELLAR L-RING PROTEIN"/>
    <property type="match status" value="1"/>
</dbReference>
<dbReference type="EMBL" id="AWXE01000004">
    <property type="protein sequence ID" value="ERL46225.1"/>
    <property type="molecule type" value="Genomic_DNA"/>
</dbReference>
<dbReference type="PROSITE" id="PS51257">
    <property type="entry name" value="PROKAR_LIPOPROTEIN"/>
    <property type="match status" value="1"/>
</dbReference>
<keyword evidence="3 7" id="KW-0732">Signal</keyword>
<dbReference type="InterPro" id="IPR000527">
    <property type="entry name" value="Flag_Lring"/>
</dbReference>
<gene>
    <name evidence="8" type="primary">gcvPA</name>
    <name evidence="7" type="synonym">flgH</name>
    <name evidence="8" type="ORF">RS24_01223</name>
</gene>
<evidence type="ECO:0000313" key="8">
    <source>
        <dbReference type="EMBL" id="ERL46225.1"/>
    </source>
</evidence>
<dbReference type="AlphaFoldDB" id="U2WRN0"/>
<keyword evidence="7" id="KW-0449">Lipoprotein</keyword>
<comment type="subunit">
    <text evidence="7">The basal body constitutes a major portion of the flagellar organelle and consists of four rings (L,P,S, and M) mounted on a central rod.</text>
</comment>
<proteinExistence type="inferred from homology"/>
<dbReference type="PATRIC" id="fig|1397666.3.peg.1111"/>
<dbReference type="GO" id="GO:0071973">
    <property type="term" value="P:bacterial-type flagellum-dependent cell motility"/>
    <property type="evidence" value="ECO:0007669"/>
    <property type="project" value="InterPro"/>
</dbReference>
<comment type="caution">
    <text evidence="8">The sequence shown here is derived from an EMBL/GenBank/DDBJ whole genome shotgun (WGS) entry which is preliminary data.</text>
</comment>
<evidence type="ECO:0000256" key="7">
    <source>
        <dbReference type="HAMAP-Rule" id="MF_00415"/>
    </source>
</evidence>
<protein>
    <recommendedName>
        <fullName evidence="7">Flagellar L-ring protein</fullName>
    </recommendedName>
    <alternativeName>
        <fullName evidence="7">Basal body L-ring protein</fullName>
    </alternativeName>
</protein>
<evidence type="ECO:0000256" key="2">
    <source>
        <dbReference type="ARBA" id="ARBA00006929"/>
    </source>
</evidence>
<evidence type="ECO:0000256" key="3">
    <source>
        <dbReference type="ARBA" id="ARBA00022729"/>
    </source>
</evidence>
<accession>U2WRN0</accession>
<comment type="subcellular location">
    <subcellularLocation>
        <location evidence="7">Cell outer membrane</location>
        <topology evidence="7">Lipid-anchor</topology>
    </subcellularLocation>
    <subcellularLocation>
        <location evidence="7">Bacterial flagellum basal body</location>
    </subcellularLocation>
</comment>
<keyword evidence="5 7" id="KW-0975">Bacterial flagellum</keyword>
<dbReference type="Pfam" id="PF02107">
    <property type="entry name" value="FlgH"/>
    <property type="match status" value="1"/>
</dbReference>
<evidence type="ECO:0000256" key="5">
    <source>
        <dbReference type="ARBA" id="ARBA00023143"/>
    </source>
</evidence>
<dbReference type="GO" id="GO:0003774">
    <property type="term" value="F:cytoskeletal motor activity"/>
    <property type="evidence" value="ECO:0007669"/>
    <property type="project" value="InterPro"/>
</dbReference>
<dbReference type="PANTHER" id="PTHR34933:SF1">
    <property type="entry name" value="FLAGELLAR L-RING PROTEIN"/>
    <property type="match status" value="1"/>
</dbReference>
<keyword evidence="6 7" id="KW-0998">Cell outer membrane</keyword>
<dbReference type="GO" id="GO:0009427">
    <property type="term" value="C:bacterial-type flagellum basal body, distal rod, L ring"/>
    <property type="evidence" value="ECO:0007669"/>
    <property type="project" value="InterPro"/>
</dbReference>
<evidence type="ECO:0000256" key="4">
    <source>
        <dbReference type="ARBA" id="ARBA00023136"/>
    </source>
</evidence>
<keyword evidence="8" id="KW-0560">Oxidoreductase</keyword>
<dbReference type="GO" id="GO:0016491">
    <property type="term" value="F:oxidoreductase activity"/>
    <property type="evidence" value="ECO:0007669"/>
    <property type="project" value="UniProtKB-KW"/>
</dbReference>
<dbReference type="GO" id="GO:0009279">
    <property type="term" value="C:cell outer membrane"/>
    <property type="evidence" value="ECO:0007669"/>
    <property type="project" value="UniProtKB-SubCell"/>
</dbReference>
<evidence type="ECO:0000313" key="9">
    <source>
        <dbReference type="Proteomes" id="UP000016762"/>
    </source>
</evidence>
<sequence length="233" mass="25510">MTHKKSLYFKYLVILTSLISTGFVSGCSTYKENRISENFMPRYDEVVANNAPTISSGSIFKTSANTGLFTTDQRARSIGDIVTVALSETFSASKSQSTSSDKEDELSFSFPFTFGLSEITKDTEYKLETGESFSGSGSAAQSNSLRGQLSATVVRVFNNGNMEIMGQKKLTLNNGNEHVRLRGIIRPEDISANNIIQSSKIVDAEITYTGAGQTHDSARMGWLTRGLRVFSPF</sequence>
<dbReference type="eggNOG" id="COG2063">
    <property type="taxonomic scope" value="Bacteria"/>
</dbReference>
<comment type="function">
    <text evidence="1 7">Assembles around the rod to form the L-ring and probably protects the motor/basal body from shearing forces during rotation.</text>
</comment>
<dbReference type="OrthoDB" id="9789227at2"/>
<organism evidence="8 9">
    <name type="scientific">Candidatus Micropelagius thuwalensis</name>
    <dbReference type="NCBI Taxonomy" id="1397666"/>
    <lineage>
        <taxon>Bacteria</taxon>
        <taxon>Pseudomonadati</taxon>
        <taxon>Pseudomonadota</taxon>
        <taxon>Alphaproteobacteria</taxon>
        <taxon>PS1 clade</taxon>
        <taxon>Candidatus Micropelagius</taxon>
    </lineage>
</organism>
<name>U2WRN0_9PROT</name>